<dbReference type="GeneID" id="93065984"/>
<dbReference type="Pfam" id="PF04480">
    <property type="entry name" value="DUF559"/>
    <property type="match status" value="1"/>
</dbReference>
<evidence type="ECO:0000259" key="1">
    <source>
        <dbReference type="Pfam" id="PF04480"/>
    </source>
</evidence>
<name>A0AB39CT03_9BURK</name>
<dbReference type="AlphaFoldDB" id="A0AB39CT03"/>
<dbReference type="EMBL" id="CP158253">
    <property type="protein sequence ID" value="XDJ45058.1"/>
    <property type="molecule type" value="Genomic_DNA"/>
</dbReference>
<organism evidence="2">
    <name type="scientific">Castellaniella ginsengisoli</name>
    <dbReference type="NCBI Taxonomy" id="546114"/>
    <lineage>
        <taxon>Bacteria</taxon>
        <taxon>Pseudomonadati</taxon>
        <taxon>Pseudomonadota</taxon>
        <taxon>Betaproteobacteria</taxon>
        <taxon>Burkholderiales</taxon>
        <taxon>Alcaligenaceae</taxon>
        <taxon>Castellaniella</taxon>
    </lineage>
</organism>
<gene>
    <name evidence="3" type="ORF">ABRZ00_00580</name>
    <name evidence="2" type="ORF">ABRZ02_01810</name>
</gene>
<dbReference type="KEGG" id="cgin:ABRZ00_00580"/>
<proteinExistence type="predicted"/>
<dbReference type="SUPFAM" id="SSF52980">
    <property type="entry name" value="Restriction endonuclease-like"/>
    <property type="match status" value="1"/>
</dbReference>
<dbReference type="Gene3D" id="3.40.960.10">
    <property type="entry name" value="VSR Endonuclease"/>
    <property type="match status" value="1"/>
</dbReference>
<dbReference type="EMBL" id="CP158257">
    <property type="protein sequence ID" value="XDJ55719.1"/>
    <property type="molecule type" value="Genomic_DNA"/>
</dbReference>
<protein>
    <submittedName>
        <fullName evidence="2">DUF559 domain-containing protein</fullName>
    </submittedName>
</protein>
<feature type="domain" description="DUF559" evidence="1">
    <location>
        <begin position="69"/>
        <end position="146"/>
    </location>
</feature>
<evidence type="ECO:0000313" key="3">
    <source>
        <dbReference type="EMBL" id="XDJ55719.1"/>
    </source>
</evidence>
<dbReference type="InterPro" id="IPR011335">
    <property type="entry name" value="Restrct_endonuc-II-like"/>
</dbReference>
<accession>A0AB39CT03</accession>
<evidence type="ECO:0000313" key="2">
    <source>
        <dbReference type="EMBL" id="XDJ45058.1"/>
    </source>
</evidence>
<sequence length="184" mass="21813">MEQLHALNRFMEGKAFHDLHAGLDISERFRRIRHNYALFQQLVDAGFESWMGTNQYEVGDWVSIFTPIEAATWHDIRCGGLPLWPQLPVDRFFVDFGNPIAKVALECDGAQWHDEAKDARRDAILHELGWKVWRAPGWRCNRVMERPDDFPEWSPEEQDEFWRRKRAETMQGLIDEIRPYLESK</sequence>
<dbReference type="RefSeq" id="WP_368647799.1">
    <property type="nucleotide sequence ID" value="NZ_CP158253.1"/>
</dbReference>
<dbReference type="InterPro" id="IPR007569">
    <property type="entry name" value="DUF559"/>
</dbReference>
<reference evidence="2" key="1">
    <citation type="submission" date="2024-05" db="EMBL/GenBank/DDBJ databases">
        <authorList>
            <person name="Luo Y.-C."/>
            <person name="Nicholds J."/>
            <person name="Mortimer T."/>
            <person name="Maboni G."/>
        </authorList>
    </citation>
    <scope>NUCLEOTIDE SEQUENCE</scope>
    <source>
        <strain evidence="3">150221</strain>
        <strain evidence="2">153271</strain>
    </source>
</reference>